<protein>
    <submittedName>
        <fullName evidence="1">Uncharacterized protein</fullName>
    </submittedName>
</protein>
<organism evidence="1">
    <name type="scientific">Micrurus spixii</name>
    <name type="common">Amazon coral snake</name>
    <dbReference type="NCBI Taxonomy" id="129469"/>
    <lineage>
        <taxon>Eukaryota</taxon>
        <taxon>Metazoa</taxon>
        <taxon>Chordata</taxon>
        <taxon>Craniata</taxon>
        <taxon>Vertebrata</taxon>
        <taxon>Euteleostomi</taxon>
        <taxon>Lepidosauria</taxon>
        <taxon>Squamata</taxon>
        <taxon>Bifurcata</taxon>
        <taxon>Unidentata</taxon>
        <taxon>Episquamata</taxon>
        <taxon>Toxicofera</taxon>
        <taxon>Serpentes</taxon>
        <taxon>Colubroidea</taxon>
        <taxon>Elapidae</taxon>
        <taxon>Elapinae</taxon>
        <taxon>Micrurus</taxon>
    </lineage>
</organism>
<sequence>MGRLLPSFSACFFYRTEEEESSQPVGRGFWRCKRDAWTCGHLLAGWAGPGMEDLHPPGEAYSRQVGGCPGAAAHAQCICSSCTHSAHVQQLRDIHPTAPSHHLVGKASRAIGASKQLGNQVGGVAS</sequence>
<name>A0A2D4M1H0_9SAUR</name>
<dbReference type="EMBL" id="IACM01069908">
    <property type="protein sequence ID" value="LAB27214.1"/>
    <property type="molecule type" value="Transcribed_RNA"/>
</dbReference>
<reference evidence="1" key="1">
    <citation type="submission" date="2017-07" db="EMBL/GenBank/DDBJ databases">
        <authorList>
            <person name="Mikheyev A."/>
            <person name="Grau M."/>
        </authorList>
    </citation>
    <scope>NUCLEOTIDE SEQUENCE</scope>
    <source>
        <tissue evidence="1">Venom_gland</tissue>
    </source>
</reference>
<accession>A0A2D4M1H0</accession>
<evidence type="ECO:0000313" key="1">
    <source>
        <dbReference type="EMBL" id="LAB27214.1"/>
    </source>
</evidence>
<reference evidence="1" key="2">
    <citation type="submission" date="2017-11" db="EMBL/GenBank/DDBJ databases">
        <title>Coralsnake Venomics: Analyses of Venom Gland Transcriptomes and Proteomes of Six Brazilian Taxa.</title>
        <authorList>
            <person name="Aird S.D."/>
            <person name="Jorge da Silva N."/>
            <person name="Qiu L."/>
            <person name="Villar-Briones A."/>
            <person name="Aparecida-Saddi V."/>
            <person name="Campos-Telles M.P."/>
            <person name="Grau M."/>
            <person name="Mikheyev A.S."/>
        </authorList>
    </citation>
    <scope>NUCLEOTIDE SEQUENCE</scope>
    <source>
        <tissue evidence="1">Venom_gland</tissue>
    </source>
</reference>
<dbReference type="AlphaFoldDB" id="A0A2D4M1H0"/>
<proteinExistence type="predicted"/>